<protein>
    <recommendedName>
        <fullName evidence="6">3'-5' exonuclease domain-containing protein</fullName>
    </recommendedName>
</protein>
<dbReference type="PANTHER" id="PTHR13620:SF54">
    <property type="entry name" value="OS01G0566000 PROTEIN"/>
    <property type="match status" value="1"/>
</dbReference>
<dbReference type="OMA" id="EEWAYAT"/>
<evidence type="ECO:0008006" key="6">
    <source>
        <dbReference type="Google" id="ProtNLM"/>
    </source>
</evidence>
<sequence>MRRGKVKREKAPAGLTMEKITPERRCWRSWWCADDDYLEDGDVGVFRIDLWRAWRSLAVVDTTYSQGDDVTTSWLKEVSSLLRGRRLRAPLVVGLVALRGRPPKDWRWSWSSRGARGNPQSPDNPIRCLALCVGGSHALVYQPDCCSYNYTGGPLPFREDNKMRLLREFLTDKRVFVACLGAAEVAKKLAEEWGLHVASPAELTDLFARAYGKEIRVEPEVLPGKPVMPEKNYYWMSREMADTARAKVQAHYDTELQEYEEKSKQGRWIPKAIKGLSMEYMARVALGPDMRLAPLPAKLADADWGGRDLPDADDKWMYATRDAYLCFDIAAHCLPRIGLPVA</sequence>
<reference evidence="3" key="2">
    <citation type="submission" date="2017-06" db="EMBL/GenBank/DDBJ databases">
        <title>WGS assembly of Brachypodium distachyon.</title>
        <authorList>
            <consortium name="The International Brachypodium Initiative"/>
            <person name="Lucas S."/>
            <person name="Harmon-Smith M."/>
            <person name="Lail K."/>
            <person name="Tice H."/>
            <person name="Grimwood J."/>
            <person name="Bruce D."/>
            <person name="Barry K."/>
            <person name="Shu S."/>
            <person name="Lindquist E."/>
            <person name="Wang M."/>
            <person name="Pitluck S."/>
            <person name="Vogel J.P."/>
            <person name="Garvin D.F."/>
            <person name="Mockler T.C."/>
            <person name="Schmutz J."/>
            <person name="Rokhsar D."/>
            <person name="Bevan M.W."/>
        </authorList>
    </citation>
    <scope>NUCLEOTIDE SEQUENCE</scope>
    <source>
        <strain evidence="3">Bd21</strain>
    </source>
</reference>
<dbReference type="GeneID" id="100831232"/>
<dbReference type="STRING" id="15368.I1HNP7"/>
<dbReference type="eggNOG" id="ENOG502RRQE">
    <property type="taxonomic scope" value="Eukaryota"/>
</dbReference>
<dbReference type="RefSeq" id="XP_003566788.1">
    <property type="nucleotide sequence ID" value="XM_003566740.4"/>
</dbReference>
<dbReference type="InterPro" id="IPR051132">
    <property type="entry name" value="3-5_Exonuclease_domain"/>
</dbReference>
<dbReference type="KEGG" id="bdi:100831232"/>
<dbReference type="Gene3D" id="3.30.420.10">
    <property type="entry name" value="Ribonuclease H-like superfamily/Ribonuclease H"/>
    <property type="match status" value="1"/>
</dbReference>
<dbReference type="InterPro" id="IPR036397">
    <property type="entry name" value="RNaseH_sf"/>
</dbReference>
<keyword evidence="2" id="KW-0378">Hydrolase</keyword>
<dbReference type="GO" id="GO:0005634">
    <property type="term" value="C:nucleus"/>
    <property type="evidence" value="ECO:0000318"/>
    <property type="project" value="GO_Central"/>
</dbReference>
<dbReference type="GO" id="GO:0005737">
    <property type="term" value="C:cytoplasm"/>
    <property type="evidence" value="ECO:0000318"/>
    <property type="project" value="GO_Central"/>
</dbReference>
<dbReference type="EnsemblPlants" id="KQK08357">
    <property type="protein sequence ID" value="KQK08357"/>
    <property type="gene ID" value="BRADI_2g41380v3"/>
</dbReference>
<gene>
    <name evidence="4" type="primary">LOC100831232</name>
    <name evidence="3" type="ORF">BRADI_2g41380v3</name>
</gene>
<reference evidence="4" key="3">
    <citation type="submission" date="2018-08" db="UniProtKB">
        <authorList>
            <consortium name="EnsemblPlants"/>
        </authorList>
    </citation>
    <scope>IDENTIFICATION</scope>
    <source>
        <strain evidence="4">cv. Bd21</strain>
    </source>
</reference>
<evidence type="ECO:0000313" key="4">
    <source>
        <dbReference type="EnsemblPlants" id="KQK08357"/>
    </source>
</evidence>
<proteinExistence type="predicted"/>
<evidence type="ECO:0000313" key="5">
    <source>
        <dbReference type="Proteomes" id="UP000008810"/>
    </source>
</evidence>
<name>I1HNP7_BRADI</name>
<dbReference type="EMBL" id="CM000881">
    <property type="protein sequence ID" value="KQK08357.1"/>
    <property type="molecule type" value="Genomic_DNA"/>
</dbReference>
<evidence type="ECO:0000256" key="2">
    <source>
        <dbReference type="ARBA" id="ARBA00022801"/>
    </source>
</evidence>
<dbReference type="FunCoup" id="I1HNP7">
    <property type="interactions" value="14"/>
</dbReference>
<dbReference type="HOGENOM" id="CLU_075179_0_0_1"/>
<dbReference type="SUPFAM" id="SSF53098">
    <property type="entry name" value="Ribonuclease H-like"/>
    <property type="match status" value="1"/>
</dbReference>
<dbReference type="AlphaFoldDB" id="I1HNP7"/>
<dbReference type="GO" id="GO:0008408">
    <property type="term" value="F:3'-5' exonuclease activity"/>
    <property type="evidence" value="ECO:0000318"/>
    <property type="project" value="GO_Central"/>
</dbReference>
<dbReference type="Proteomes" id="UP000008810">
    <property type="component" value="Chromosome 2"/>
</dbReference>
<organism evidence="3">
    <name type="scientific">Brachypodium distachyon</name>
    <name type="common">Purple false brome</name>
    <name type="synonym">Trachynia distachya</name>
    <dbReference type="NCBI Taxonomy" id="15368"/>
    <lineage>
        <taxon>Eukaryota</taxon>
        <taxon>Viridiplantae</taxon>
        <taxon>Streptophyta</taxon>
        <taxon>Embryophyta</taxon>
        <taxon>Tracheophyta</taxon>
        <taxon>Spermatophyta</taxon>
        <taxon>Magnoliopsida</taxon>
        <taxon>Liliopsida</taxon>
        <taxon>Poales</taxon>
        <taxon>Poaceae</taxon>
        <taxon>BOP clade</taxon>
        <taxon>Pooideae</taxon>
        <taxon>Stipodae</taxon>
        <taxon>Brachypodieae</taxon>
        <taxon>Brachypodium</taxon>
    </lineage>
</organism>
<reference evidence="3 4" key="1">
    <citation type="journal article" date="2010" name="Nature">
        <title>Genome sequencing and analysis of the model grass Brachypodium distachyon.</title>
        <authorList>
            <consortium name="International Brachypodium Initiative"/>
        </authorList>
    </citation>
    <scope>NUCLEOTIDE SEQUENCE [LARGE SCALE GENOMIC DNA]</scope>
    <source>
        <strain evidence="3 4">Bd21</strain>
    </source>
</reference>
<accession>I1HNP7</accession>
<evidence type="ECO:0000256" key="1">
    <source>
        <dbReference type="ARBA" id="ARBA00022722"/>
    </source>
</evidence>
<evidence type="ECO:0000313" key="3">
    <source>
        <dbReference type="EMBL" id="KQK08357.1"/>
    </source>
</evidence>
<dbReference type="Gramene" id="KQK08357">
    <property type="protein sequence ID" value="KQK08357"/>
    <property type="gene ID" value="BRADI_2g41380v3"/>
</dbReference>
<keyword evidence="5" id="KW-1185">Reference proteome</keyword>
<dbReference type="OrthoDB" id="1651883at2759"/>
<dbReference type="PANTHER" id="PTHR13620">
    <property type="entry name" value="3-5 EXONUCLEASE"/>
    <property type="match status" value="1"/>
</dbReference>
<keyword evidence="1" id="KW-0540">Nuclease</keyword>
<dbReference type="GO" id="GO:0003676">
    <property type="term" value="F:nucleic acid binding"/>
    <property type="evidence" value="ECO:0007669"/>
    <property type="project" value="InterPro"/>
</dbReference>
<dbReference type="InterPro" id="IPR012337">
    <property type="entry name" value="RNaseH-like_sf"/>
</dbReference>